<dbReference type="EMBL" id="LSRQ01000035">
    <property type="protein sequence ID" value="OAY85862.1"/>
    <property type="molecule type" value="Genomic_DNA"/>
</dbReference>
<gene>
    <name evidence="2" type="ORF">ACMD2_15584</name>
</gene>
<dbReference type="AlphaFoldDB" id="A0A199W8R9"/>
<protein>
    <submittedName>
        <fullName evidence="2">Uncharacterized protein</fullName>
    </submittedName>
</protein>
<name>A0A199W8R9_ANACO</name>
<reference evidence="2 3" key="1">
    <citation type="journal article" date="2016" name="DNA Res.">
        <title>The draft genome of MD-2 pineapple using hybrid error correction of long reads.</title>
        <authorList>
            <person name="Redwan R.M."/>
            <person name="Saidin A."/>
            <person name="Kumar S.V."/>
        </authorList>
    </citation>
    <scope>NUCLEOTIDE SEQUENCE [LARGE SCALE GENOMIC DNA]</scope>
    <source>
        <strain evidence="3">cv. MD2</strain>
        <tissue evidence="2">Leaf</tissue>
    </source>
</reference>
<proteinExistence type="predicted"/>
<evidence type="ECO:0000256" key="1">
    <source>
        <dbReference type="SAM" id="MobiDB-lite"/>
    </source>
</evidence>
<feature type="region of interest" description="Disordered" evidence="1">
    <location>
        <begin position="25"/>
        <end position="51"/>
    </location>
</feature>
<accession>A0A199W8R9</accession>
<evidence type="ECO:0000313" key="2">
    <source>
        <dbReference type="EMBL" id="OAY85862.1"/>
    </source>
</evidence>
<comment type="caution">
    <text evidence="2">The sequence shown here is derived from an EMBL/GenBank/DDBJ whole genome shotgun (WGS) entry which is preliminary data.</text>
</comment>
<organism evidence="2 3">
    <name type="scientific">Ananas comosus</name>
    <name type="common">Pineapple</name>
    <name type="synonym">Ananas ananas</name>
    <dbReference type="NCBI Taxonomy" id="4615"/>
    <lineage>
        <taxon>Eukaryota</taxon>
        <taxon>Viridiplantae</taxon>
        <taxon>Streptophyta</taxon>
        <taxon>Embryophyta</taxon>
        <taxon>Tracheophyta</taxon>
        <taxon>Spermatophyta</taxon>
        <taxon>Magnoliopsida</taxon>
        <taxon>Liliopsida</taxon>
        <taxon>Poales</taxon>
        <taxon>Bromeliaceae</taxon>
        <taxon>Bromelioideae</taxon>
        <taxon>Ananas</taxon>
    </lineage>
</organism>
<dbReference type="Proteomes" id="UP000092600">
    <property type="component" value="Unassembled WGS sequence"/>
</dbReference>
<evidence type="ECO:0000313" key="3">
    <source>
        <dbReference type="Proteomes" id="UP000092600"/>
    </source>
</evidence>
<sequence length="51" mass="5844">MTRFNASGEISTVMKIRAVGLELRRQPTVDHGAPPRLPQELPHHNSRERKQ</sequence>